<protein>
    <submittedName>
        <fullName evidence="2">Uncharacterized protein</fullName>
    </submittedName>
</protein>
<sequence>MAPTKSDSRSASAVTTSISTPRKLSAPSQVDRRVFKLPGSAACPQKKRGLPEDCKPNIDNVRQRTDSVSSTATVEPSRAQSKLQAIIQSASSVRRSSSETPRPPVSDDSPKPKATRRAVSAKSAVQFPRAEVSQSSIPTRTAAVNNERKRLLSRSDEQPQQPRVRQRLTSSTSIDTLIGVEPMPQPLKQGRRRLESATRSRIPSITDPARGDVSRGAASPTNATTDKKMQSSDIRVRKPLGRTQTPAVLQHANVNTPVLNIGSITENILANDAATLAYRQGVPEEDIVMCIDDLEEIPDLPLSRPSSVAQARAQAAFDAERFDVRIEAPKNTEVWDTIEDGVYAWQGTICVTDIQSRALYENTPPVDRISLECRSRELPSSPNSSLSKSDSHTQDHQVSYQGQSLHEDEVLRAMDYTKGISVSKRWDRVFSYQDPTRVDWKLKFWVPIPMKLFHKLEEKQFRLRAQLTFKDPSGASANFSAETGSVDITISSLKTSKYVGSPRSPRSP</sequence>
<dbReference type="OrthoDB" id="3059771at2759"/>
<dbReference type="AlphaFoldDB" id="A0A9P6L8C7"/>
<feature type="compositionally biased region" description="Polar residues" evidence="1">
    <location>
        <begin position="132"/>
        <end position="144"/>
    </location>
</feature>
<proteinExistence type="predicted"/>
<name>A0A9P6L8C7_9AGAM</name>
<dbReference type="EMBL" id="WIUZ02000005">
    <property type="protein sequence ID" value="KAF9787020.1"/>
    <property type="molecule type" value="Genomic_DNA"/>
</dbReference>
<evidence type="ECO:0000313" key="2">
    <source>
        <dbReference type="EMBL" id="KAF9787020.1"/>
    </source>
</evidence>
<feature type="region of interest" description="Disordered" evidence="1">
    <location>
        <begin position="376"/>
        <end position="403"/>
    </location>
</feature>
<organism evidence="2 3">
    <name type="scientific">Thelephora terrestris</name>
    <dbReference type="NCBI Taxonomy" id="56493"/>
    <lineage>
        <taxon>Eukaryota</taxon>
        <taxon>Fungi</taxon>
        <taxon>Dikarya</taxon>
        <taxon>Basidiomycota</taxon>
        <taxon>Agaricomycotina</taxon>
        <taxon>Agaricomycetes</taxon>
        <taxon>Thelephorales</taxon>
        <taxon>Thelephoraceae</taxon>
        <taxon>Thelephora</taxon>
    </lineage>
</organism>
<feature type="compositionally biased region" description="Low complexity" evidence="1">
    <location>
        <begin position="378"/>
        <end position="388"/>
    </location>
</feature>
<gene>
    <name evidence="2" type="ORF">BJ322DRAFT_696374</name>
</gene>
<feature type="region of interest" description="Disordered" evidence="1">
    <location>
        <begin position="1"/>
        <end position="232"/>
    </location>
</feature>
<feature type="compositionally biased region" description="Low complexity" evidence="1">
    <location>
        <begin position="89"/>
        <end position="100"/>
    </location>
</feature>
<comment type="caution">
    <text evidence="2">The sequence shown here is derived from an EMBL/GenBank/DDBJ whole genome shotgun (WGS) entry which is preliminary data.</text>
</comment>
<reference evidence="2" key="1">
    <citation type="journal article" date="2020" name="Nat. Commun.">
        <title>Large-scale genome sequencing of mycorrhizal fungi provides insights into the early evolution of symbiotic traits.</title>
        <authorList>
            <person name="Miyauchi S."/>
            <person name="Kiss E."/>
            <person name="Kuo A."/>
            <person name="Drula E."/>
            <person name="Kohler A."/>
            <person name="Sanchez-Garcia M."/>
            <person name="Morin E."/>
            <person name="Andreopoulos B."/>
            <person name="Barry K.W."/>
            <person name="Bonito G."/>
            <person name="Buee M."/>
            <person name="Carver A."/>
            <person name="Chen C."/>
            <person name="Cichocki N."/>
            <person name="Clum A."/>
            <person name="Culley D."/>
            <person name="Crous P.W."/>
            <person name="Fauchery L."/>
            <person name="Girlanda M."/>
            <person name="Hayes R.D."/>
            <person name="Keri Z."/>
            <person name="LaButti K."/>
            <person name="Lipzen A."/>
            <person name="Lombard V."/>
            <person name="Magnuson J."/>
            <person name="Maillard F."/>
            <person name="Murat C."/>
            <person name="Nolan M."/>
            <person name="Ohm R.A."/>
            <person name="Pangilinan J."/>
            <person name="Pereira M.F."/>
            <person name="Perotto S."/>
            <person name="Peter M."/>
            <person name="Pfister S."/>
            <person name="Riley R."/>
            <person name="Sitrit Y."/>
            <person name="Stielow J.B."/>
            <person name="Szollosi G."/>
            <person name="Zifcakova L."/>
            <person name="Stursova M."/>
            <person name="Spatafora J.W."/>
            <person name="Tedersoo L."/>
            <person name="Vaario L.M."/>
            <person name="Yamada A."/>
            <person name="Yan M."/>
            <person name="Wang P."/>
            <person name="Xu J."/>
            <person name="Bruns T."/>
            <person name="Baldrian P."/>
            <person name="Vilgalys R."/>
            <person name="Dunand C."/>
            <person name="Henrissat B."/>
            <person name="Grigoriev I.V."/>
            <person name="Hibbett D."/>
            <person name="Nagy L.G."/>
            <person name="Martin F.M."/>
        </authorList>
    </citation>
    <scope>NUCLEOTIDE SEQUENCE</scope>
    <source>
        <strain evidence="2">UH-Tt-Lm1</strain>
    </source>
</reference>
<evidence type="ECO:0000256" key="1">
    <source>
        <dbReference type="SAM" id="MobiDB-lite"/>
    </source>
</evidence>
<feature type="compositionally biased region" description="Polar residues" evidence="1">
    <location>
        <begin position="158"/>
        <end position="175"/>
    </location>
</feature>
<keyword evidence="3" id="KW-1185">Reference proteome</keyword>
<reference evidence="2" key="2">
    <citation type="submission" date="2020-11" db="EMBL/GenBank/DDBJ databases">
        <authorList>
            <consortium name="DOE Joint Genome Institute"/>
            <person name="Kuo A."/>
            <person name="Miyauchi S."/>
            <person name="Kiss E."/>
            <person name="Drula E."/>
            <person name="Kohler A."/>
            <person name="Sanchez-Garcia M."/>
            <person name="Andreopoulos B."/>
            <person name="Barry K.W."/>
            <person name="Bonito G."/>
            <person name="Buee M."/>
            <person name="Carver A."/>
            <person name="Chen C."/>
            <person name="Cichocki N."/>
            <person name="Clum A."/>
            <person name="Culley D."/>
            <person name="Crous P.W."/>
            <person name="Fauchery L."/>
            <person name="Girlanda M."/>
            <person name="Hayes R."/>
            <person name="Keri Z."/>
            <person name="Labutti K."/>
            <person name="Lipzen A."/>
            <person name="Lombard V."/>
            <person name="Magnuson J."/>
            <person name="Maillard F."/>
            <person name="Morin E."/>
            <person name="Murat C."/>
            <person name="Nolan M."/>
            <person name="Ohm R."/>
            <person name="Pangilinan J."/>
            <person name="Pereira M."/>
            <person name="Perotto S."/>
            <person name="Peter M."/>
            <person name="Riley R."/>
            <person name="Sitrit Y."/>
            <person name="Stielow B."/>
            <person name="Szollosi G."/>
            <person name="Zifcakova L."/>
            <person name="Stursova M."/>
            <person name="Spatafora J.W."/>
            <person name="Tedersoo L."/>
            <person name="Vaario L.-M."/>
            <person name="Yamada A."/>
            <person name="Yan M."/>
            <person name="Wang P."/>
            <person name="Xu J."/>
            <person name="Bruns T."/>
            <person name="Baldrian P."/>
            <person name="Vilgalys R."/>
            <person name="Henrissat B."/>
            <person name="Grigoriev I.V."/>
            <person name="Hibbett D."/>
            <person name="Nagy L.G."/>
            <person name="Martin F.M."/>
        </authorList>
    </citation>
    <scope>NUCLEOTIDE SEQUENCE</scope>
    <source>
        <strain evidence="2">UH-Tt-Lm1</strain>
    </source>
</reference>
<feature type="compositionally biased region" description="Polar residues" evidence="1">
    <location>
        <begin position="9"/>
        <end position="28"/>
    </location>
</feature>
<feature type="compositionally biased region" description="Basic and acidic residues" evidence="1">
    <location>
        <begin position="146"/>
        <end position="157"/>
    </location>
</feature>
<dbReference type="Proteomes" id="UP000736335">
    <property type="component" value="Unassembled WGS sequence"/>
</dbReference>
<evidence type="ECO:0000313" key="3">
    <source>
        <dbReference type="Proteomes" id="UP000736335"/>
    </source>
</evidence>
<feature type="compositionally biased region" description="Basic and acidic residues" evidence="1">
    <location>
        <begin position="49"/>
        <end position="65"/>
    </location>
</feature>
<accession>A0A9P6L8C7</accession>
<feature type="compositionally biased region" description="Polar residues" evidence="1">
    <location>
        <begin position="66"/>
        <end position="88"/>
    </location>
</feature>